<keyword evidence="4 6" id="KW-1133">Transmembrane helix</keyword>
<evidence type="ECO:0000256" key="5">
    <source>
        <dbReference type="ARBA" id="ARBA00023136"/>
    </source>
</evidence>
<dbReference type="AlphaFoldDB" id="A0AAW2FLL5"/>
<accession>A0AAW2FLL5</accession>
<dbReference type="GO" id="GO:0005886">
    <property type="term" value="C:plasma membrane"/>
    <property type="evidence" value="ECO:0007669"/>
    <property type="project" value="UniProtKB-SubCell"/>
</dbReference>
<gene>
    <name evidence="7" type="ORF">PUN28_010895</name>
</gene>
<protein>
    <submittedName>
        <fullName evidence="7">Uncharacterized protein</fullName>
    </submittedName>
</protein>
<keyword evidence="5 6" id="KW-0472">Membrane</keyword>
<keyword evidence="8" id="KW-1185">Reference proteome</keyword>
<dbReference type="GO" id="GO:0050909">
    <property type="term" value="P:sensory perception of taste"/>
    <property type="evidence" value="ECO:0007669"/>
    <property type="project" value="InterPro"/>
</dbReference>
<evidence type="ECO:0000256" key="1">
    <source>
        <dbReference type="ARBA" id="ARBA00004651"/>
    </source>
</evidence>
<comment type="subcellular location">
    <subcellularLocation>
        <location evidence="1">Cell membrane</location>
        <topology evidence="1">Multi-pass membrane protein</topology>
    </subcellularLocation>
</comment>
<dbReference type="Pfam" id="PF08395">
    <property type="entry name" value="7tm_7"/>
    <property type="match status" value="1"/>
</dbReference>
<dbReference type="InterPro" id="IPR013604">
    <property type="entry name" value="7TM_chemorcpt"/>
</dbReference>
<dbReference type="Proteomes" id="UP001430953">
    <property type="component" value="Unassembled WGS sequence"/>
</dbReference>
<reference evidence="7 8" key="1">
    <citation type="submission" date="2023-03" db="EMBL/GenBank/DDBJ databases">
        <title>High recombination rates correlate with genetic variation in Cardiocondyla obscurior ants.</title>
        <authorList>
            <person name="Errbii M."/>
        </authorList>
    </citation>
    <scope>NUCLEOTIDE SEQUENCE [LARGE SCALE GENOMIC DNA]</scope>
    <source>
        <strain evidence="7">Alpha-2009</strain>
        <tissue evidence="7">Whole body</tissue>
    </source>
</reference>
<evidence type="ECO:0000256" key="2">
    <source>
        <dbReference type="ARBA" id="ARBA00022475"/>
    </source>
</evidence>
<dbReference type="EMBL" id="JADYXP020000010">
    <property type="protein sequence ID" value="KAL0115676.1"/>
    <property type="molecule type" value="Genomic_DNA"/>
</dbReference>
<feature type="transmembrane region" description="Helical" evidence="6">
    <location>
        <begin position="58"/>
        <end position="81"/>
    </location>
</feature>
<evidence type="ECO:0000313" key="7">
    <source>
        <dbReference type="EMBL" id="KAL0115676.1"/>
    </source>
</evidence>
<keyword evidence="3 6" id="KW-0812">Transmembrane</keyword>
<sequence>MLANVRETKDVIHRLTNLLCFVDIHEEISQFILQISLRPLKFSGLGLFYFGYDFLRKFFVTLLTAVLFMVQTNGLPIFQILDNYNITLYNKK</sequence>
<evidence type="ECO:0000256" key="3">
    <source>
        <dbReference type="ARBA" id="ARBA00022692"/>
    </source>
</evidence>
<evidence type="ECO:0000256" key="6">
    <source>
        <dbReference type="SAM" id="Phobius"/>
    </source>
</evidence>
<proteinExistence type="predicted"/>
<keyword evidence="2" id="KW-1003">Cell membrane</keyword>
<evidence type="ECO:0000256" key="4">
    <source>
        <dbReference type="ARBA" id="ARBA00022989"/>
    </source>
</evidence>
<evidence type="ECO:0000313" key="8">
    <source>
        <dbReference type="Proteomes" id="UP001430953"/>
    </source>
</evidence>
<name>A0AAW2FLL5_9HYME</name>
<organism evidence="7 8">
    <name type="scientific">Cardiocondyla obscurior</name>
    <dbReference type="NCBI Taxonomy" id="286306"/>
    <lineage>
        <taxon>Eukaryota</taxon>
        <taxon>Metazoa</taxon>
        <taxon>Ecdysozoa</taxon>
        <taxon>Arthropoda</taxon>
        <taxon>Hexapoda</taxon>
        <taxon>Insecta</taxon>
        <taxon>Pterygota</taxon>
        <taxon>Neoptera</taxon>
        <taxon>Endopterygota</taxon>
        <taxon>Hymenoptera</taxon>
        <taxon>Apocrita</taxon>
        <taxon>Aculeata</taxon>
        <taxon>Formicoidea</taxon>
        <taxon>Formicidae</taxon>
        <taxon>Myrmicinae</taxon>
        <taxon>Cardiocondyla</taxon>
    </lineage>
</organism>
<comment type="caution">
    <text evidence="7">The sequence shown here is derived from an EMBL/GenBank/DDBJ whole genome shotgun (WGS) entry which is preliminary data.</text>
</comment>